<organism evidence="2">
    <name type="scientific">viral metagenome</name>
    <dbReference type="NCBI Taxonomy" id="1070528"/>
    <lineage>
        <taxon>unclassified sequences</taxon>
        <taxon>metagenomes</taxon>
        <taxon>organismal metagenomes</taxon>
    </lineage>
</organism>
<keyword evidence="1" id="KW-0472">Membrane</keyword>
<keyword evidence="1" id="KW-1133">Transmembrane helix</keyword>
<dbReference type="AlphaFoldDB" id="A0A6C0CV92"/>
<evidence type="ECO:0000313" key="2">
    <source>
        <dbReference type="EMBL" id="QHT08271.1"/>
    </source>
</evidence>
<feature type="transmembrane region" description="Helical" evidence="1">
    <location>
        <begin position="24"/>
        <end position="42"/>
    </location>
</feature>
<dbReference type="EMBL" id="MN739493">
    <property type="protein sequence ID" value="QHT08271.1"/>
    <property type="molecule type" value="Genomic_DNA"/>
</dbReference>
<keyword evidence="1" id="KW-0812">Transmembrane</keyword>
<name>A0A6C0CV92_9ZZZZ</name>
<evidence type="ECO:0000256" key="1">
    <source>
        <dbReference type="SAM" id="Phobius"/>
    </source>
</evidence>
<protein>
    <submittedName>
        <fullName evidence="2">Uncharacterized protein</fullName>
    </submittedName>
</protein>
<reference evidence="2" key="1">
    <citation type="journal article" date="2020" name="Nature">
        <title>Giant virus diversity and host interactions through global metagenomics.</title>
        <authorList>
            <person name="Schulz F."/>
            <person name="Roux S."/>
            <person name="Paez-Espino D."/>
            <person name="Jungbluth S."/>
            <person name="Walsh D.A."/>
            <person name="Denef V.J."/>
            <person name="McMahon K.D."/>
            <person name="Konstantinidis K.T."/>
            <person name="Eloe-Fadrosh E.A."/>
            <person name="Kyrpides N.C."/>
            <person name="Woyke T."/>
        </authorList>
    </citation>
    <scope>NUCLEOTIDE SEQUENCE</scope>
    <source>
        <strain evidence="2">GVMAG-M-3300022752-66</strain>
    </source>
</reference>
<proteinExistence type="predicted"/>
<sequence>MTKFAKCALHKIKIFLYKKKNEKIFVASYICLVIVVFVFTFFNKNE</sequence>
<accession>A0A6C0CV92</accession>